<evidence type="ECO:0000256" key="5">
    <source>
        <dbReference type="ARBA" id="ARBA00022839"/>
    </source>
</evidence>
<sequence>MSTPRLSARNKRWLIHETPREFIAAWRQFPPLIAAVLYQRGLRDESAIGEFFASDYRLHDPFSLRGMEAAVQRIVAAIQNHEPMAVYGDYDTDGVTAVTLLVQVIRAMGGMIQPYVPHRIREGYGLNIAAIDALVREGVRLLITVDCGISNLREAEHARAAGLDLIITDHHAPPARLPYALAIVNPKQPGCPYPFKHLVGVGIAYQLARALVRRGLRSTLQKDDLLDVVAIGTVTDMGPLIGENRVLVTHGLKAINAAQRPGVRALIEAAGLTPGKVTSTDISFGLGPRLNASGRIDNARLSYELLLAEELAMAQRLARELNAQNRQRQELSKSVQEQASAQIRALGKHQQRIIVLDDAGYPSGVVGLVAAHLVEEYGRPTVLIERGEMWSRGSARSVPGFSIIEALTACADLFERFGGHAEAAGFTIATDRLPELEDRLVRYADQRLPDDLLIPSLRIDAGVPLGELSYDLLNELKKLEPFGQGNPQPVLMSSRVQVIGAWTRGSEGQHLKLRLTDAGGRGPFNAIAFRLGHLARYFEQPRWIDVVYTLEVDEWNGSDALQLNVKDFRSAR</sequence>
<evidence type="ECO:0000259" key="9">
    <source>
        <dbReference type="Pfam" id="PF17768"/>
    </source>
</evidence>
<reference evidence="10 11" key="1">
    <citation type="submission" date="2007-08" db="EMBL/GenBank/DDBJ databases">
        <title>Complete sequence of Roseiflexus castenholzii DSM 13941.</title>
        <authorList>
            <consortium name="US DOE Joint Genome Institute"/>
            <person name="Copeland A."/>
            <person name="Lucas S."/>
            <person name="Lapidus A."/>
            <person name="Barry K."/>
            <person name="Glavina del Rio T."/>
            <person name="Dalin E."/>
            <person name="Tice H."/>
            <person name="Pitluck S."/>
            <person name="Thompson L.S."/>
            <person name="Brettin T."/>
            <person name="Bruce D."/>
            <person name="Detter J.C."/>
            <person name="Han C."/>
            <person name="Tapia R."/>
            <person name="Schmutz J."/>
            <person name="Larimer F."/>
            <person name="Land M."/>
            <person name="Hauser L."/>
            <person name="Kyrpides N."/>
            <person name="Mikhailova N."/>
            <person name="Bryant D.A."/>
            <person name="Hanada S."/>
            <person name="Tsukatani Y."/>
            <person name="Richardson P."/>
        </authorList>
    </citation>
    <scope>NUCLEOTIDE SEQUENCE [LARGE SCALE GENOMIC DNA]</scope>
    <source>
        <strain evidence="11">DSM 13941 / HLO8</strain>
    </source>
</reference>
<dbReference type="InterPro" id="IPR041122">
    <property type="entry name" value="RecJ_OB"/>
</dbReference>
<dbReference type="InterPro" id="IPR003156">
    <property type="entry name" value="DHHA1_dom"/>
</dbReference>
<dbReference type="Pfam" id="PF02272">
    <property type="entry name" value="DHHA1"/>
    <property type="match status" value="1"/>
</dbReference>
<feature type="domain" description="DHHA1" evidence="8">
    <location>
        <begin position="352"/>
        <end position="441"/>
    </location>
</feature>
<feature type="domain" description="RecJ OB" evidence="9">
    <location>
        <begin position="459"/>
        <end position="567"/>
    </location>
</feature>
<accession>A7NQW8</accession>
<evidence type="ECO:0000313" key="11">
    <source>
        <dbReference type="Proteomes" id="UP000000263"/>
    </source>
</evidence>
<gene>
    <name evidence="10" type="ordered locus">Rcas_3931</name>
</gene>
<dbReference type="Gene3D" id="2.40.50.460">
    <property type="match status" value="1"/>
</dbReference>
<dbReference type="Pfam" id="PF01368">
    <property type="entry name" value="DHH"/>
    <property type="match status" value="1"/>
</dbReference>
<dbReference type="GO" id="GO:0006281">
    <property type="term" value="P:DNA repair"/>
    <property type="evidence" value="ECO:0007669"/>
    <property type="project" value="InterPro"/>
</dbReference>
<dbReference type="SUPFAM" id="SSF64182">
    <property type="entry name" value="DHH phosphoesterases"/>
    <property type="match status" value="1"/>
</dbReference>
<dbReference type="Gene3D" id="3.90.1640.30">
    <property type="match status" value="1"/>
</dbReference>
<evidence type="ECO:0000256" key="3">
    <source>
        <dbReference type="ARBA" id="ARBA00022722"/>
    </source>
</evidence>
<dbReference type="PANTHER" id="PTHR30255">
    <property type="entry name" value="SINGLE-STRANDED-DNA-SPECIFIC EXONUCLEASE RECJ"/>
    <property type="match status" value="1"/>
</dbReference>
<dbReference type="GO" id="GO:0008409">
    <property type="term" value="F:5'-3' exonuclease activity"/>
    <property type="evidence" value="ECO:0007669"/>
    <property type="project" value="InterPro"/>
</dbReference>
<evidence type="ECO:0000256" key="6">
    <source>
        <dbReference type="SAM" id="Coils"/>
    </source>
</evidence>
<comment type="similarity">
    <text evidence="1">Belongs to the RecJ family.</text>
</comment>
<keyword evidence="5 10" id="KW-0269">Exonuclease</keyword>
<dbReference type="PANTHER" id="PTHR30255:SF2">
    <property type="entry name" value="SINGLE-STRANDED-DNA-SPECIFIC EXONUCLEASE RECJ"/>
    <property type="match status" value="1"/>
</dbReference>
<keyword evidence="6" id="KW-0175">Coiled coil</keyword>
<keyword evidence="3" id="KW-0540">Nuclease</keyword>
<dbReference type="Proteomes" id="UP000000263">
    <property type="component" value="Chromosome"/>
</dbReference>
<evidence type="ECO:0000256" key="4">
    <source>
        <dbReference type="ARBA" id="ARBA00022801"/>
    </source>
</evidence>
<protein>
    <recommendedName>
        <fullName evidence="2">Single-stranded-DNA-specific exonuclease RecJ</fullName>
    </recommendedName>
</protein>
<dbReference type="InterPro" id="IPR004610">
    <property type="entry name" value="RecJ"/>
</dbReference>
<dbReference type="AlphaFoldDB" id="A7NQW8"/>
<evidence type="ECO:0000313" key="10">
    <source>
        <dbReference type="EMBL" id="ABU59964.1"/>
    </source>
</evidence>
<keyword evidence="4" id="KW-0378">Hydrolase</keyword>
<dbReference type="NCBIfam" id="TIGR00644">
    <property type="entry name" value="recJ"/>
    <property type="match status" value="1"/>
</dbReference>
<evidence type="ECO:0000256" key="1">
    <source>
        <dbReference type="ARBA" id="ARBA00005915"/>
    </source>
</evidence>
<name>A7NQW8_ROSCS</name>
<dbReference type="STRING" id="383372.Rcas_3931"/>
<dbReference type="RefSeq" id="WP_012122387.1">
    <property type="nucleotide sequence ID" value="NC_009767.1"/>
</dbReference>
<dbReference type="Pfam" id="PF17768">
    <property type="entry name" value="RecJ_OB"/>
    <property type="match status" value="1"/>
</dbReference>
<evidence type="ECO:0000259" key="8">
    <source>
        <dbReference type="Pfam" id="PF02272"/>
    </source>
</evidence>
<evidence type="ECO:0000259" key="7">
    <source>
        <dbReference type="Pfam" id="PF01368"/>
    </source>
</evidence>
<dbReference type="KEGG" id="rca:Rcas_3931"/>
<dbReference type="OrthoDB" id="9809852at2"/>
<feature type="domain" description="DDH" evidence="7">
    <location>
        <begin position="85"/>
        <end position="233"/>
    </location>
</feature>
<feature type="coiled-coil region" evidence="6">
    <location>
        <begin position="307"/>
        <end position="334"/>
    </location>
</feature>
<dbReference type="InterPro" id="IPR051673">
    <property type="entry name" value="SSDNA_exonuclease_RecJ"/>
</dbReference>
<organism evidence="10 11">
    <name type="scientific">Roseiflexus castenholzii (strain DSM 13941 / HLO8)</name>
    <dbReference type="NCBI Taxonomy" id="383372"/>
    <lineage>
        <taxon>Bacteria</taxon>
        <taxon>Bacillati</taxon>
        <taxon>Chloroflexota</taxon>
        <taxon>Chloroflexia</taxon>
        <taxon>Chloroflexales</taxon>
        <taxon>Roseiflexineae</taxon>
        <taxon>Roseiflexaceae</taxon>
        <taxon>Roseiflexus</taxon>
    </lineage>
</organism>
<dbReference type="InterPro" id="IPR038763">
    <property type="entry name" value="DHH_sf"/>
</dbReference>
<dbReference type="GO" id="GO:0006310">
    <property type="term" value="P:DNA recombination"/>
    <property type="evidence" value="ECO:0007669"/>
    <property type="project" value="InterPro"/>
</dbReference>
<proteinExistence type="inferred from homology"/>
<dbReference type="GO" id="GO:0003676">
    <property type="term" value="F:nucleic acid binding"/>
    <property type="evidence" value="ECO:0007669"/>
    <property type="project" value="InterPro"/>
</dbReference>
<dbReference type="HOGENOM" id="CLU_009736_5_2_0"/>
<keyword evidence="11" id="KW-1185">Reference proteome</keyword>
<dbReference type="EMBL" id="CP000804">
    <property type="protein sequence ID" value="ABU59964.1"/>
    <property type="molecule type" value="Genomic_DNA"/>
</dbReference>
<dbReference type="InterPro" id="IPR001667">
    <property type="entry name" value="DDH_dom"/>
</dbReference>
<dbReference type="eggNOG" id="COG0608">
    <property type="taxonomic scope" value="Bacteria"/>
</dbReference>
<evidence type="ECO:0000256" key="2">
    <source>
        <dbReference type="ARBA" id="ARBA00019841"/>
    </source>
</evidence>